<dbReference type="Proteomes" id="UP000325598">
    <property type="component" value="Unassembled WGS sequence"/>
</dbReference>
<protein>
    <recommendedName>
        <fullName evidence="2">SH3b domain-containing protein</fullName>
    </recommendedName>
</protein>
<dbReference type="Pfam" id="PF08239">
    <property type="entry name" value="SH3_3"/>
    <property type="match status" value="1"/>
</dbReference>
<dbReference type="Gene3D" id="2.30.30.40">
    <property type="entry name" value="SH3 Domains"/>
    <property type="match status" value="1"/>
</dbReference>
<reference evidence="3 4" key="1">
    <citation type="submission" date="2019-10" db="EMBL/GenBank/DDBJ databases">
        <title>Whole genome shotgun sequence of Streptomyces angustmyceticus NBRC 3934.</title>
        <authorList>
            <person name="Hosoyama A."/>
            <person name="Ichikawa N."/>
            <person name="Kimura A."/>
            <person name="Kitahashi Y."/>
            <person name="Komaki H."/>
            <person name="Uohara A."/>
        </authorList>
    </citation>
    <scope>NUCLEOTIDE SEQUENCE [LARGE SCALE GENOMIC DNA]</scope>
    <source>
        <strain evidence="3 4">NBRC 3934</strain>
    </source>
</reference>
<evidence type="ECO:0000256" key="1">
    <source>
        <dbReference type="SAM" id="SignalP"/>
    </source>
</evidence>
<keyword evidence="4" id="KW-1185">Reference proteome</keyword>
<name>A0A5J4LAI2_9ACTN</name>
<feature type="signal peptide" evidence="1">
    <location>
        <begin position="1"/>
        <end position="26"/>
    </location>
</feature>
<dbReference type="AlphaFoldDB" id="A0A5J4LAI2"/>
<dbReference type="RefSeq" id="WP_086721860.1">
    <property type="nucleotide sequence ID" value="NZ_BLAG01000004.1"/>
</dbReference>
<feature type="chain" id="PRO_5023816263" description="SH3b domain-containing protein" evidence="1">
    <location>
        <begin position="27"/>
        <end position="131"/>
    </location>
</feature>
<evidence type="ECO:0000259" key="2">
    <source>
        <dbReference type="Pfam" id="PF08239"/>
    </source>
</evidence>
<proteinExistence type="predicted"/>
<gene>
    <name evidence="3" type="ORF">San01_01340</name>
</gene>
<keyword evidence="1" id="KW-0732">Signal</keyword>
<evidence type="ECO:0000313" key="4">
    <source>
        <dbReference type="Proteomes" id="UP000325598"/>
    </source>
</evidence>
<evidence type="ECO:0000313" key="3">
    <source>
        <dbReference type="EMBL" id="GES27648.1"/>
    </source>
</evidence>
<organism evidence="3 4">
    <name type="scientific">Streptomyces angustmyceticus</name>
    <dbReference type="NCBI Taxonomy" id="285578"/>
    <lineage>
        <taxon>Bacteria</taxon>
        <taxon>Bacillati</taxon>
        <taxon>Actinomycetota</taxon>
        <taxon>Actinomycetes</taxon>
        <taxon>Kitasatosporales</taxon>
        <taxon>Streptomycetaceae</taxon>
        <taxon>Streptomyces</taxon>
    </lineage>
</organism>
<dbReference type="EMBL" id="BLAG01000004">
    <property type="protein sequence ID" value="GES27648.1"/>
    <property type="molecule type" value="Genomic_DNA"/>
</dbReference>
<dbReference type="GeneID" id="96749942"/>
<accession>A0A5J4LAI2</accession>
<sequence>MKRRMMRNGVVAVVAALAMVPAVASADSCPHPAHGRHFGHQDTATARTTHAYGRVMTPNNARLNVRSGPGTGYRVVGTVRAGRVRALACKTYGSPVGGNERWYRLSHHRGYVSAHYVQPFRSVPWCRVLGG</sequence>
<comment type="caution">
    <text evidence="3">The sequence shown here is derived from an EMBL/GenBank/DDBJ whole genome shotgun (WGS) entry which is preliminary data.</text>
</comment>
<feature type="domain" description="SH3b" evidence="2">
    <location>
        <begin position="62"/>
        <end position="118"/>
    </location>
</feature>
<dbReference type="InterPro" id="IPR003646">
    <property type="entry name" value="SH3-like_bac-type"/>
</dbReference>
<dbReference type="OrthoDB" id="3482365at2"/>